<evidence type="ECO:0000313" key="4">
    <source>
        <dbReference type="Proteomes" id="UP000239209"/>
    </source>
</evidence>
<keyword evidence="4" id="KW-1185">Reference proteome</keyword>
<feature type="compositionally biased region" description="Low complexity" evidence="1">
    <location>
        <begin position="29"/>
        <end position="47"/>
    </location>
</feature>
<feature type="chain" id="PRO_5039137488" description="Secreted protein" evidence="2">
    <location>
        <begin position="23"/>
        <end position="170"/>
    </location>
</feature>
<evidence type="ECO:0000256" key="2">
    <source>
        <dbReference type="SAM" id="SignalP"/>
    </source>
</evidence>
<comment type="caution">
    <text evidence="3">The sequence shown here is derived from an EMBL/GenBank/DDBJ whole genome shotgun (WGS) entry which is preliminary data.</text>
</comment>
<dbReference type="Proteomes" id="UP000239209">
    <property type="component" value="Unassembled WGS sequence"/>
</dbReference>
<proteinExistence type="predicted"/>
<dbReference type="AlphaFoldDB" id="A0A2T0S5Z5"/>
<gene>
    <name evidence="3" type="ORF">CLV70_107140</name>
</gene>
<evidence type="ECO:0008006" key="5">
    <source>
        <dbReference type="Google" id="ProtNLM"/>
    </source>
</evidence>
<evidence type="ECO:0000256" key="1">
    <source>
        <dbReference type="SAM" id="MobiDB-lite"/>
    </source>
</evidence>
<dbReference type="OrthoDB" id="3297564at2"/>
<protein>
    <recommendedName>
        <fullName evidence="5">Secreted protein</fullName>
    </recommendedName>
</protein>
<reference evidence="3 4" key="1">
    <citation type="submission" date="2018-03" db="EMBL/GenBank/DDBJ databases">
        <title>Genomic Encyclopedia of Archaeal and Bacterial Type Strains, Phase II (KMG-II): from individual species to whole genera.</title>
        <authorList>
            <person name="Goeker M."/>
        </authorList>
    </citation>
    <scope>NUCLEOTIDE SEQUENCE [LARGE SCALE GENOMIC DNA]</scope>
    <source>
        <strain evidence="3 4">DSM 45348</strain>
    </source>
</reference>
<dbReference type="EMBL" id="PVZG01000007">
    <property type="protein sequence ID" value="PRY28835.1"/>
    <property type="molecule type" value="Genomic_DNA"/>
</dbReference>
<dbReference type="RefSeq" id="WP_106127436.1">
    <property type="nucleotide sequence ID" value="NZ_PVZG01000007.1"/>
</dbReference>
<dbReference type="PROSITE" id="PS51257">
    <property type="entry name" value="PROKAR_LIPOPROTEIN"/>
    <property type="match status" value="1"/>
</dbReference>
<keyword evidence="2" id="KW-0732">Signal</keyword>
<feature type="signal peptide" evidence="2">
    <location>
        <begin position="1"/>
        <end position="22"/>
    </location>
</feature>
<evidence type="ECO:0000313" key="3">
    <source>
        <dbReference type="EMBL" id="PRY28835.1"/>
    </source>
</evidence>
<accession>A0A2T0S5Z5</accession>
<organism evidence="3 4">
    <name type="scientific">Pseudosporangium ferrugineum</name>
    <dbReference type="NCBI Taxonomy" id="439699"/>
    <lineage>
        <taxon>Bacteria</taxon>
        <taxon>Bacillati</taxon>
        <taxon>Actinomycetota</taxon>
        <taxon>Actinomycetes</taxon>
        <taxon>Micromonosporales</taxon>
        <taxon>Micromonosporaceae</taxon>
        <taxon>Pseudosporangium</taxon>
    </lineage>
</organism>
<name>A0A2T0S5Z5_9ACTN</name>
<feature type="region of interest" description="Disordered" evidence="1">
    <location>
        <begin position="21"/>
        <end position="51"/>
    </location>
</feature>
<sequence length="170" mass="17948">MRRALLAATVGGLLLAGAGCSAGDDDKSTAPTIVVPPSAAAPTSAEPDYSEDTRKVCDKLNKIFDAEIEDFGTEIGKMIAYKEAAQADNAEKAEKAAGRQLRDIGAQIRRESATAENPELKQAGATSATKFAKSASDGKFFDKIKSTKDLDKVLETEMTNWLSPVAGYCA</sequence>